<reference evidence="2" key="1">
    <citation type="journal article" date="2021" name="Sci. Adv.">
        <title>The American lobster genome reveals insights on longevity, neural, and immune adaptations.</title>
        <authorList>
            <person name="Polinski J.M."/>
            <person name="Zimin A.V."/>
            <person name="Clark K.F."/>
            <person name="Kohn A.B."/>
            <person name="Sadowski N."/>
            <person name="Timp W."/>
            <person name="Ptitsyn A."/>
            <person name="Khanna P."/>
            <person name="Romanova D.Y."/>
            <person name="Williams P."/>
            <person name="Greenwood S.J."/>
            <person name="Moroz L.L."/>
            <person name="Walt D.R."/>
            <person name="Bodnar A.G."/>
        </authorList>
    </citation>
    <scope>NUCLEOTIDE SEQUENCE</scope>
    <source>
        <strain evidence="2">GMGI-L3</strain>
    </source>
</reference>
<dbReference type="AlphaFoldDB" id="A0A8J5JCW9"/>
<dbReference type="EMBL" id="JAHLQT010040102">
    <property type="protein sequence ID" value="KAG7156102.1"/>
    <property type="molecule type" value="Genomic_DNA"/>
</dbReference>
<sequence length="64" mass="7177">MPPVTKGEQESHTDKFDVDPLAYWRDSPPKLHPWKHLAREMLGCKATSAPSEGVFSVAGNFFHP</sequence>
<proteinExistence type="predicted"/>
<evidence type="ECO:0000313" key="3">
    <source>
        <dbReference type="Proteomes" id="UP000747542"/>
    </source>
</evidence>
<accession>A0A8J5JCW9</accession>
<dbReference type="Proteomes" id="UP000747542">
    <property type="component" value="Unassembled WGS sequence"/>
</dbReference>
<name>A0A8J5JCW9_HOMAM</name>
<keyword evidence="3" id="KW-1185">Reference proteome</keyword>
<dbReference type="GO" id="GO:0046983">
    <property type="term" value="F:protein dimerization activity"/>
    <property type="evidence" value="ECO:0007669"/>
    <property type="project" value="InterPro"/>
</dbReference>
<comment type="caution">
    <text evidence="2">The sequence shown here is derived from an EMBL/GenBank/DDBJ whole genome shotgun (WGS) entry which is preliminary data.</text>
</comment>
<evidence type="ECO:0000259" key="1">
    <source>
        <dbReference type="Pfam" id="PF05699"/>
    </source>
</evidence>
<gene>
    <name evidence="2" type="ORF">Hamer_G021340</name>
</gene>
<organism evidence="2 3">
    <name type="scientific">Homarus americanus</name>
    <name type="common">American lobster</name>
    <dbReference type="NCBI Taxonomy" id="6706"/>
    <lineage>
        <taxon>Eukaryota</taxon>
        <taxon>Metazoa</taxon>
        <taxon>Ecdysozoa</taxon>
        <taxon>Arthropoda</taxon>
        <taxon>Crustacea</taxon>
        <taxon>Multicrustacea</taxon>
        <taxon>Malacostraca</taxon>
        <taxon>Eumalacostraca</taxon>
        <taxon>Eucarida</taxon>
        <taxon>Decapoda</taxon>
        <taxon>Pleocyemata</taxon>
        <taxon>Astacidea</taxon>
        <taxon>Nephropoidea</taxon>
        <taxon>Nephropidae</taxon>
        <taxon>Homarus</taxon>
    </lineage>
</organism>
<protein>
    <recommendedName>
        <fullName evidence="1">HAT C-terminal dimerisation domain-containing protein</fullName>
    </recommendedName>
</protein>
<dbReference type="Pfam" id="PF05699">
    <property type="entry name" value="Dimer_Tnp_hAT"/>
    <property type="match status" value="1"/>
</dbReference>
<dbReference type="InterPro" id="IPR008906">
    <property type="entry name" value="HATC_C_dom"/>
</dbReference>
<feature type="domain" description="HAT C-terminal dimerisation" evidence="1">
    <location>
        <begin position="14"/>
        <end position="60"/>
    </location>
</feature>
<evidence type="ECO:0000313" key="2">
    <source>
        <dbReference type="EMBL" id="KAG7156102.1"/>
    </source>
</evidence>